<accession>A0AC34RIS5</accession>
<evidence type="ECO:0000313" key="2">
    <source>
        <dbReference type="WBParaSite" id="JU765_v2.g7267.t1"/>
    </source>
</evidence>
<protein>
    <submittedName>
        <fullName evidence="2">C2H2-type domain-containing protein</fullName>
    </submittedName>
</protein>
<dbReference type="Proteomes" id="UP000887576">
    <property type="component" value="Unplaced"/>
</dbReference>
<proteinExistence type="predicted"/>
<evidence type="ECO:0000313" key="1">
    <source>
        <dbReference type="Proteomes" id="UP000887576"/>
    </source>
</evidence>
<sequence>MVSVQTQQSQYISDFNSPMSSMDKSPLAMLEKTCETIGLADTPAKKSSPKSKDTSPSNENKKKDSETIITKSPRLNPIPSIDKKGVTGCEPSTSMAPGMFPGNPMLQRCYPYPPPNAMMPGGPMGYPAMMNPFMMQSFMPPTSMPPMMMTPHMPNGRPCVTPGCQTCAAYSMAQFMHTPDVMSLSFLAALSNAQAASGMNMTMANAGKNVCNYNGCGKSFNSESDHLAHLKTHVSESEQSKSSENTSRNQSPRTEKKSVSPKTAANRFHPYMKDQSSNMNNTSAATTSANNAAMAAQMQAMLMTMGMMPPMPMTSTAAAGMPFPGMPGASPFNPAAFQAMMAAQQRGALH</sequence>
<reference evidence="2" key="1">
    <citation type="submission" date="2022-11" db="UniProtKB">
        <authorList>
            <consortium name="WormBaseParasite"/>
        </authorList>
    </citation>
    <scope>IDENTIFICATION</scope>
</reference>
<organism evidence="1 2">
    <name type="scientific">Panagrolaimus sp. JU765</name>
    <dbReference type="NCBI Taxonomy" id="591449"/>
    <lineage>
        <taxon>Eukaryota</taxon>
        <taxon>Metazoa</taxon>
        <taxon>Ecdysozoa</taxon>
        <taxon>Nematoda</taxon>
        <taxon>Chromadorea</taxon>
        <taxon>Rhabditida</taxon>
        <taxon>Tylenchina</taxon>
        <taxon>Panagrolaimomorpha</taxon>
        <taxon>Panagrolaimoidea</taxon>
        <taxon>Panagrolaimidae</taxon>
        <taxon>Panagrolaimus</taxon>
    </lineage>
</organism>
<name>A0AC34RIS5_9BILA</name>
<dbReference type="WBParaSite" id="JU765_v2.g7267.t1">
    <property type="protein sequence ID" value="JU765_v2.g7267.t1"/>
    <property type="gene ID" value="JU765_v2.g7267"/>
</dbReference>